<dbReference type="Proteomes" id="UP000003490">
    <property type="component" value="Unassembled WGS sequence"/>
</dbReference>
<organism evidence="1 2">
    <name type="scientific">[Clostridium] leptum DSM 753</name>
    <dbReference type="NCBI Taxonomy" id="428125"/>
    <lineage>
        <taxon>Bacteria</taxon>
        <taxon>Bacillati</taxon>
        <taxon>Bacillota</taxon>
        <taxon>Clostridia</taxon>
        <taxon>Eubacteriales</taxon>
        <taxon>Oscillospiraceae</taxon>
        <taxon>Oscillospiraceae incertae sedis</taxon>
    </lineage>
</organism>
<dbReference type="HOGENOM" id="CLU_210853_0_0_9"/>
<comment type="caution">
    <text evidence="1">The sequence shown here is derived from an EMBL/GenBank/DDBJ whole genome shotgun (WGS) entry which is preliminary data.</text>
</comment>
<reference evidence="1 2" key="2">
    <citation type="submission" date="2007-08" db="EMBL/GenBank/DDBJ databases">
        <authorList>
            <person name="Fulton L."/>
            <person name="Clifton S."/>
            <person name="Fulton B."/>
            <person name="Xu J."/>
            <person name="Minx P."/>
            <person name="Pepin K.H."/>
            <person name="Johnson M."/>
            <person name="Thiruvilangam P."/>
            <person name="Bhonagiri V."/>
            <person name="Nash W.E."/>
            <person name="Wang C."/>
            <person name="Mardis E.R."/>
            <person name="Wilson R.K."/>
        </authorList>
    </citation>
    <scope>NUCLEOTIDE SEQUENCE [LARGE SCALE GENOMIC DNA]</scope>
    <source>
        <strain evidence="1 2">DSM 753</strain>
    </source>
</reference>
<dbReference type="EMBL" id="ABCB02000022">
    <property type="protein sequence ID" value="EDO59291.1"/>
    <property type="molecule type" value="Genomic_DNA"/>
</dbReference>
<protein>
    <submittedName>
        <fullName evidence="1">Uncharacterized protein</fullName>
    </submittedName>
</protein>
<gene>
    <name evidence="1" type="ORF">CLOLEP_03979</name>
</gene>
<sequence length="48" mass="5303">MREGEARGGKRKKRPGSFAGALLKKGALPPCTFWLLNWPGESGLTIYR</sequence>
<name>A7VZE9_9FIRM</name>
<accession>A7VZE9</accession>
<evidence type="ECO:0000313" key="1">
    <source>
        <dbReference type="EMBL" id="EDO59291.1"/>
    </source>
</evidence>
<proteinExistence type="predicted"/>
<reference evidence="1 2" key="1">
    <citation type="submission" date="2007-08" db="EMBL/GenBank/DDBJ databases">
        <title>Draft genome sequence of Clostridium leptum (DSM 753).</title>
        <authorList>
            <person name="Sudarsanam P."/>
            <person name="Ley R."/>
            <person name="Guruge J."/>
            <person name="Turnbaugh P.J."/>
            <person name="Mahowald M."/>
            <person name="Liep D."/>
            <person name="Gordon J."/>
        </authorList>
    </citation>
    <scope>NUCLEOTIDE SEQUENCE [LARGE SCALE GENOMIC DNA]</scope>
    <source>
        <strain evidence="1 2">DSM 753</strain>
    </source>
</reference>
<evidence type="ECO:0000313" key="2">
    <source>
        <dbReference type="Proteomes" id="UP000003490"/>
    </source>
</evidence>
<dbReference type="AlphaFoldDB" id="A7VZE9"/>